<dbReference type="PROSITE" id="PS51257">
    <property type="entry name" value="PROKAR_LIPOPROTEIN"/>
    <property type="match status" value="1"/>
</dbReference>
<organism evidence="3 4">
    <name type="scientific">Coprobacter tertius</name>
    <dbReference type="NCBI Taxonomy" id="2944915"/>
    <lineage>
        <taxon>Bacteria</taxon>
        <taxon>Pseudomonadati</taxon>
        <taxon>Bacteroidota</taxon>
        <taxon>Bacteroidia</taxon>
        <taxon>Bacteroidales</taxon>
        <taxon>Barnesiellaceae</taxon>
        <taxon>Coprobacter</taxon>
    </lineage>
</organism>
<dbReference type="Gene3D" id="3.30.1360.200">
    <property type="match status" value="1"/>
</dbReference>
<name>A0ABT1MI84_9BACT</name>
<feature type="chain" id="PRO_5046113497" description="SecDF P1 head subdomain domain-containing protein" evidence="1">
    <location>
        <begin position="22"/>
        <end position="178"/>
    </location>
</feature>
<evidence type="ECO:0000313" key="3">
    <source>
        <dbReference type="EMBL" id="MCP9611393.1"/>
    </source>
</evidence>
<keyword evidence="4" id="KW-1185">Reference proteome</keyword>
<feature type="signal peptide" evidence="1">
    <location>
        <begin position="1"/>
        <end position="21"/>
    </location>
</feature>
<feature type="domain" description="SecDF P1 head subdomain" evidence="2">
    <location>
        <begin position="78"/>
        <end position="127"/>
    </location>
</feature>
<evidence type="ECO:0000259" key="2">
    <source>
        <dbReference type="Pfam" id="PF22599"/>
    </source>
</evidence>
<dbReference type="EMBL" id="JANDHW010000003">
    <property type="protein sequence ID" value="MCP9611393.1"/>
    <property type="molecule type" value="Genomic_DNA"/>
</dbReference>
<accession>A0ABT1MI84</accession>
<gene>
    <name evidence="3" type="ORF">NMU02_04730</name>
</gene>
<comment type="caution">
    <text evidence="3">The sequence shown here is derived from an EMBL/GenBank/DDBJ whole genome shotgun (WGS) entry which is preliminary data.</text>
</comment>
<keyword evidence="1" id="KW-0732">Signal</keyword>
<sequence>MKFYSFFISLLLLAVTGTFFSCSKKQTDRADGWYTITGNAADSLSREPIVTYRDFVDLRLDSSVNEATGDTLFVIIGKTGKQGTERFAEATEKSIGKCIAFVFDNTIISAPQVNMRIDSGNFMISSRKGDDIPLIYRTLKEEKIEAAREAFPQIANDPALSAAQKDSVLFKADLPEIK</sequence>
<reference evidence="3 4" key="1">
    <citation type="submission" date="2022-07" db="EMBL/GenBank/DDBJ databases">
        <title>Fecal culturing of patients with breast cancer.</title>
        <authorList>
            <person name="Teng N.M.Y."/>
            <person name="Kiu R."/>
            <person name="Evans R."/>
            <person name="Baker D.J."/>
            <person name="Zenner C."/>
            <person name="Robinson S.D."/>
            <person name="Hall L.J."/>
        </authorList>
    </citation>
    <scope>NUCLEOTIDE SEQUENCE [LARGE SCALE GENOMIC DNA]</scope>
    <source>
        <strain evidence="3 4">LH1063</strain>
    </source>
</reference>
<dbReference type="Proteomes" id="UP001205603">
    <property type="component" value="Unassembled WGS sequence"/>
</dbReference>
<evidence type="ECO:0000256" key="1">
    <source>
        <dbReference type="SAM" id="SignalP"/>
    </source>
</evidence>
<dbReference type="Pfam" id="PF22599">
    <property type="entry name" value="SecDF_P1_head"/>
    <property type="match status" value="1"/>
</dbReference>
<dbReference type="InterPro" id="IPR054384">
    <property type="entry name" value="SecDF_P1_head"/>
</dbReference>
<protein>
    <recommendedName>
        <fullName evidence="2">SecDF P1 head subdomain domain-containing protein</fullName>
    </recommendedName>
</protein>
<proteinExistence type="predicted"/>
<evidence type="ECO:0000313" key="4">
    <source>
        <dbReference type="Proteomes" id="UP001205603"/>
    </source>
</evidence>
<dbReference type="RefSeq" id="WP_255026134.1">
    <property type="nucleotide sequence ID" value="NZ_JANDHW010000003.1"/>
</dbReference>